<evidence type="ECO:0008006" key="3">
    <source>
        <dbReference type="Google" id="ProtNLM"/>
    </source>
</evidence>
<dbReference type="OrthoDB" id="1148517at2"/>
<dbReference type="RefSeq" id="WP_144072113.1">
    <property type="nucleotide sequence ID" value="NZ_VJZR01000023.1"/>
</dbReference>
<dbReference type="AlphaFoldDB" id="A0A553C627"/>
<evidence type="ECO:0000313" key="1">
    <source>
        <dbReference type="EMBL" id="TRX15987.1"/>
    </source>
</evidence>
<dbReference type="EMBL" id="VJZR01000023">
    <property type="protein sequence ID" value="TRX15987.1"/>
    <property type="molecule type" value="Genomic_DNA"/>
</dbReference>
<proteinExistence type="predicted"/>
<sequence>MKRFLFFIIIIGLSSKAFGQIEFKPKFKAIKPQTTIAKPKKEKDIPPPTNFAKLDLPKIVAPNVLKETNIFGTKPKPDNSFEIGTPENHFSMTPKNKFEHKLGDVYQDKMTKDLSKTMIREGLKEDKSLLDRVDRYLGEYRTKSEYFTVKYRDYIVIDGDLINVYLNGKLLRSGLYLNSEFGEFRIPLNLGLNDIEFVVASMGTSGGNTAELHVLDDVNRDITTEYWNNLALGVKIKMIVIRE</sequence>
<comment type="caution">
    <text evidence="1">The sequence shown here is derived from an EMBL/GenBank/DDBJ whole genome shotgun (WGS) entry which is preliminary data.</text>
</comment>
<reference evidence="1 2" key="1">
    <citation type="submission" date="2019-07" db="EMBL/GenBank/DDBJ databases">
        <title>Novel species of Flavobacterium.</title>
        <authorList>
            <person name="Liu Q."/>
            <person name="Xin Y.-H."/>
        </authorList>
    </citation>
    <scope>NUCLEOTIDE SEQUENCE [LARGE SCALE GENOMIC DNA]</scope>
    <source>
        <strain evidence="1 2">LB3P56</strain>
    </source>
</reference>
<evidence type="ECO:0000313" key="2">
    <source>
        <dbReference type="Proteomes" id="UP000318585"/>
    </source>
</evidence>
<keyword evidence="2" id="KW-1185">Reference proteome</keyword>
<organism evidence="1 2">
    <name type="scientific">Flavobacterium franklandianum</name>
    <dbReference type="NCBI Taxonomy" id="2594430"/>
    <lineage>
        <taxon>Bacteria</taxon>
        <taxon>Pseudomonadati</taxon>
        <taxon>Bacteroidota</taxon>
        <taxon>Flavobacteriia</taxon>
        <taxon>Flavobacteriales</taxon>
        <taxon>Flavobacteriaceae</taxon>
        <taxon>Flavobacterium</taxon>
    </lineage>
</organism>
<gene>
    <name evidence="1" type="ORF">FNW17_15415</name>
</gene>
<accession>A0A553C627</accession>
<name>A0A553C627_9FLAO</name>
<protein>
    <recommendedName>
        <fullName evidence="3">Secreted protein</fullName>
    </recommendedName>
</protein>
<dbReference type="Proteomes" id="UP000318585">
    <property type="component" value="Unassembled WGS sequence"/>
</dbReference>